<dbReference type="CDD" id="cd01520">
    <property type="entry name" value="RHOD_YbbB"/>
    <property type="match status" value="1"/>
</dbReference>
<comment type="caution">
    <text evidence="3">The sequence shown here is derived from an EMBL/GenBank/DDBJ whole genome shotgun (WGS) entry which is preliminary data.</text>
</comment>
<dbReference type="AlphaFoldDB" id="A0A2T4JXF1"/>
<dbReference type="NCBIfam" id="TIGR03167">
    <property type="entry name" value="tRNA_sel_U_synt"/>
    <property type="match status" value="1"/>
</dbReference>
<sequence length="349" mass="37852">MAVTFSSLADVLAHGFDEVIDVRSPAEWLEDRMPGAISLPVLDNEERARVGTIYKQVNPFTARKLGAALVARNAAKHIEGPLAEKPGGWRPLVYCWRGGQRSNSFAMILSQIGWRVEVVAGGYKSWRGLVVKALYETPFPSRVVLLDGNTGTAKTGLLPLLKARGVQVIDLEGLANHRGSLFGAMPGGQPAQRGFESALAMEVARLDPSLPVVIEAESSKVGDLRLPSELWKAMRAAPRLEIDAPRSARAEYLARAYADMVEDAGKLTAVIDRLRPLHAAAVIEDWHKMVAAGAHVALADDLMARHYDPRYLRHRERIGAAQETVAVEGLGPQNLEALADRVAARVGAL</sequence>
<dbReference type="PANTHER" id="PTHR30401">
    <property type="entry name" value="TRNA 2-SELENOURIDINE SYNTHASE"/>
    <property type="match status" value="1"/>
</dbReference>
<dbReference type="PANTHER" id="PTHR30401:SF0">
    <property type="entry name" value="TRNA 2-SELENOURIDINE SYNTHASE"/>
    <property type="match status" value="1"/>
</dbReference>
<dbReference type="InterPro" id="IPR017582">
    <property type="entry name" value="SelU"/>
</dbReference>
<dbReference type="NCBIfam" id="NF008750">
    <property type="entry name" value="PRK11784.1-2"/>
    <property type="match status" value="1"/>
</dbReference>
<dbReference type="Pfam" id="PF00581">
    <property type="entry name" value="Rhodanese"/>
    <property type="match status" value="1"/>
</dbReference>
<dbReference type="InterPro" id="IPR036873">
    <property type="entry name" value="Rhodanese-like_dom_sf"/>
</dbReference>
<evidence type="ECO:0000259" key="2">
    <source>
        <dbReference type="PROSITE" id="PS50206"/>
    </source>
</evidence>
<dbReference type="NCBIfam" id="NF008752">
    <property type="entry name" value="PRK11784.1-4"/>
    <property type="match status" value="1"/>
</dbReference>
<proteinExistence type="predicted"/>
<dbReference type="OrthoDB" id="9808735at2"/>
<protein>
    <submittedName>
        <fullName evidence="3">tRNA 2-selenouridine(34) synthase MnmH</fullName>
    </submittedName>
</protein>
<dbReference type="EMBL" id="PZKG01000019">
    <property type="protein sequence ID" value="PTE22556.1"/>
    <property type="molecule type" value="Genomic_DNA"/>
</dbReference>
<dbReference type="GO" id="GO:0002098">
    <property type="term" value="P:tRNA wobble uridine modification"/>
    <property type="evidence" value="ECO:0007669"/>
    <property type="project" value="InterPro"/>
</dbReference>
<dbReference type="SUPFAM" id="SSF52821">
    <property type="entry name" value="Rhodanese/Cell cycle control phosphatase"/>
    <property type="match status" value="1"/>
</dbReference>
<dbReference type="PROSITE" id="PS50206">
    <property type="entry name" value="RHODANESE_3"/>
    <property type="match status" value="1"/>
</dbReference>
<dbReference type="InterPro" id="IPR001763">
    <property type="entry name" value="Rhodanese-like_dom"/>
</dbReference>
<dbReference type="SMART" id="SM00450">
    <property type="entry name" value="RHOD"/>
    <property type="match status" value="1"/>
</dbReference>
<feature type="domain" description="Rhodanese" evidence="2">
    <location>
        <begin position="19"/>
        <end position="131"/>
    </location>
</feature>
<keyword evidence="4" id="KW-1185">Reference proteome</keyword>
<reference evidence="3 4" key="1">
    <citation type="submission" date="2018-03" db="EMBL/GenBank/DDBJ databases">
        <title>Cereibacter changlensis.</title>
        <authorList>
            <person name="Meyer T.E."/>
            <person name="Miller S."/>
            <person name="Lodha T."/>
            <person name="Gandham S."/>
            <person name="Chintalapati S."/>
            <person name="Chintalapati V.R."/>
        </authorList>
    </citation>
    <scope>NUCLEOTIDE SEQUENCE [LARGE SCALE GENOMIC DNA]</scope>
    <source>
        <strain evidence="3 4">JA139</strain>
    </source>
</reference>
<accession>A0A2T4JXF1</accession>
<keyword evidence="1" id="KW-0711">Selenium</keyword>
<evidence type="ECO:0000256" key="1">
    <source>
        <dbReference type="ARBA" id="ARBA00023266"/>
    </source>
</evidence>
<dbReference type="Pfam" id="PF26341">
    <property type="entry name" value="AAA_SelU"/>
    <property type="match status" value="1"/>
</dbReference>
<dbReference type="RefSeq" id="WP_107663070.1">
    <property type="nucleotide sequence ID" value="NZ_PZKG01000019.1"/>
</dbReference>
<organism evidence="3 4">
    <name type="scientific">Cereibacter changlensis JA139</name>
    <dbReference type="NCBI Taxonomy" id="1188249"/>
    <lineage>
        <taxon>Bacteria</taxon>
        <taxon>Pseudomonadati</taxon>
        <taxon>Pseudomonadota</taxon>
        <taxon>Alphaproteobacteria</taxon>
        <taxon>Rhodobacterales</taxon>
        <taxon>Paracoccaceae</taxon>
        <taxon>Cereibacter</taxon>
    </lineage>
</organism>
<dbReference type="Gene3D" id="3.40.250.10">
    <property type="entry name" value="Rhodanese-like domain"/>
    <property type="match status" value="1"/>
</dbReference>
<evidence type="ECO:0000313" key="4">
    <source>
        <dbReference type="Proteomes" id="UP000241010"/>
    </source>
</evidence>
<dbReference type="InterPro" id="IPR058840">
    <property type="entry name" value="AAA_SelU"/>
</dbReference>
<gene>
    <name evidence="3" type="ORF">C5F48_06350</name>
</gene>
<dbReference type="GO" id="GO:0043828">
    <property type="term" value="F:tRNA 2-selenouridine synthase activity"/>
    <property type="evidence" value="ECO:0007669"/>
    <property type="project" value="InterPro"/>
</dbReference>
<evidence type="ECO:0000313" key="3">
    <source>
        <dbReference type="EMBL" id="PTE22556.1"/>
    </source>
</evidence>
<dbReference type="Proteomes" id="UP000241010">
    <property type="component" value="Unassembled WGS sequence"/>
</dbReference>
<name>A0A2T4JXF1_9RHOB</name>